<evidence type="ECO:0000256" key="2">
    <source>
        <dbReference type="PIRSR" id="PIRSR015753-2"/>
    </source>
</evidence>
<dbReference type="PANTHER" id="PTHR32419">
    <property type="entry name" value="GLUTATHIONYL-HYDROQUINONE REDUCTASE"/>
    <property type="match status" value="1"/>
</dbReference>
<dbReference type="GeneID" id="106181976"/>
<protein>
    <submittedName>
        <fullName evidence="6">Uncharacterized protein LOC106181976 isoform X1</fullName>
    </submittedName>
</protein>
<dbReference type="InterPro" id="IPR040079">
    <property type="entry name" value="Glutathione_S-Trfase"/>
</dbReference>
<dbReference type="AlphaFoldDB" id="A0A1S3KHA9"/>
<reference evidence="6" key="1">
    <citation type="submission" date="2025-08" db="UniProtKB">
        <authorList>
            <consortium name="RefSeq"/>
        </authorList>
    </citation>
    <scope>IDENTIFICATION</scope>
    <source>
        <tissue evidence="6">Gonads</tissue>
    </source>
</reference>
<dbReference type="SFLD" id="SFLDG01206">
    <property type="entry name" value="Xi.1"/>
    <property type="match status" value="1"/>
</dbReference>
<dbReference type="PROSITE" id="PS50405">
    <property type="entry name" value="GST_CTER"/>
    <property type="match status" value="1"/>
</dbReference>
<dbReference type="SUPFAM" id="SSF52833">
    <property type="entry name" value="Thioredoxin-like"/>
    <property type="match status" value="1"/>
</dbReference>
<dbReference type="InParanoid" id="A0A1S3KHA9"/>
<dbReference type="CDD" id="cd03190">
    <property type="entry name" value="GST_C_Omega_like"/>
    <property type="match status" value="1"/>
</dbReference>
<feature type="domain" description="GST C-terminal" evidence="4">
    <location>
        <begin position="164"/>
        <end position="288"/>
    </location>
</feature>
<dbReference type="SUPFAM" id="SSF47616">
    <property type="entry name" value="GST C-terminal domain-like"/>
    <property type="match status" value="1"/>
</dbReference>
<dbReference type="InterPro" id="IPR047047">
    <property type="entry name" value="GST_Omega-like_C"/>
</dbReference>
<feature type="active site" description="Nucleophile" evidence="1">
    <location>
        <position position="51"/>
    </location>
</feature>
<dbReference type="InterPro" id="IPR036249">
    <property type="entry name" value="Thioredoxin-like_sf"/>
</dbReference>
<dbReference type="Gene3D" id="3.40.30.10">
    <property type="entry name" value="Glutaredoxin"/>
    <property type="match status" value="1"/>
</dbReference>
<dbReference type="PANTHER" id="PTHR32419:SF6">
    <property type="entry name" value="GLUTATHIONE S-TRANSFERASE OMEGA-LIKE 1-RELATED"/>
    <property type="match status" value="1"/>
</dbReference>
<dbReference type="RefSeq" id="XP_013422015.1">
    <property type="nucleotide sequence ID" value="XM_013566561.1"/>
</dbReference>
<dbReference type="STRING" id="7574.A0A1S3KHA9"/>
<dbReference type="SFLD" id="SFLDG01148">
    <property type="entry name" value="Xi_(cytGST)"/>
    <property type="match status" value="1"/>
</dbReference>
<feature type="site" description="Lowers pKa of active site Cys" evidence="3">
    <location>
        <position position="288"/>
    </location>
</feature>
<dbReference type="PIRSF" id="PIRSF015753">
    <property type="entry name" value="GST"/>
    <property type="match status" value="1"/>
</dbReference>
<feature type="binding site" evidence="2">
    <location>
        <position position="84"/>
    </location>
    <ligand>
        <name>glutathione</name>
        <dbReference type="ChEBI" id="CHEBI:57925"/>
    </ligand>
</feature>
<organism evidence="5 6">
    <name type="scientific">Lingula anatina</name>
    <name type="common">Brachiopod</name>
    <name type="synonym">Lingula unguis</name>
    <dbReference type="NCBI Taxonomy" id="7574"/>
    <lineage>
        <taxon>Eukaryota</taxon>
        <taxon>Metazoa</taxon>
        <taxon>Spiralia</taxon>
        <taxon>Lophotrochozoa</taxon>
        <taxon>Brachiopoda</taxon>
        <taxon>Linguliformea</taxon>
        <taxon>Lingulata</taxon>
        <taxon>Lingulida</taxon>
        <taxon>Linguloidea</taxon>
        <taxon>Lingulidae</taxon>
        <taxon>Lingula</taxon>
    </lineage>
</organism>
<gene>
    <name evidence="6" type="primary">LOC106181976</name>
</gene>
<proteinExistence type="predicted"/>
<dbReference type="OrthoDB" id="2309723at2759"/>
<evidence type="ECO:0000256" key="1">
    <source>
        <dbReference type="PIRSR" id="PIRSR015753-1"/>
    </source>
</evidence>
<feature type="site" description="Lowers pKa of active site Cys" evidence="3">
    <location>
        <position position="245"/>
    </location>
</feature>
<keyword evidence="5" id="KW-1185">Reference proteome</keyword>
<dbReference type="Gene3D" id="1.20.1050.10">
    <property type="match status" value="1"/>
</dbReference>
<dbReference type="InterPro" id="IPR016639">
    <property type="entry name" value="GST_Omega/GSH"/>
</dbReference>
<dbReference type="GO" id="GO:0004364">
    <property type="term" value="F:glutathione transferase activity"/>
    <property type="evidence" value="ECO:0007669"/>
    <property type="project" value="InterPro"/>
</dbReference>
<dbReference type="Pfam" id="PF13410">
    <property type="entry name" value="GST_C_2"/>
    <property type="match status" value="1"/>
</dbReference>
<feature type="binding site" evidence="2">
    <location>
        <begin position="118"/>
        <end position="121"/>
    </location>
    <ligand>
        <name>glutathione</name>
        <dbReference type="ChEBI" id="CHEBI:57925"/>
    </ligand>
</feature>
<dbReference type="KEGG" id="lak:106181976"/>
<dbReference type="GO" id="GO:0005737">
    <property type="term" value="C:cytoplasm"/>
    <property type="evidence" value="ECO:0007669"/>
    <property type="project" value="TreeGrafter"/>
</dbReference>
<dbReference type="SFLD" id="SFLDS00019">
    <property type="entry name" value="Glutathione_Transferase_(cytos"/>
    <property type="match status" value="1"/>
</dbReference>
<sequence length="323" mass="37431">MASKGVIADITNGTGEFVRKPAAFRKWITADGSSGYKAERGRYHLYVSLACPWAHRTLIMRKLKGLEKVISVDIVDWLFSEIGWRFSPEKPGCTPDRENGCTYMREIYMKADPNYGGRYTVPCLWDKQEKTIVSNESSEIIRMFNTEFNEFCATPEQMELDFYPAHLKQQIDGLNEWIYPKINNGVYRCGFARKQEPYDTAVAELFDGLDKVESILSGKRYLTGPDMTEADIRLFTTLIRFDPVYHGHFKCNKKRIIDYPNLWAYTRDIYQTHGIAETVNMDHIKKHYMESHDTINPFRIVSVGPDLDYMEPHGREKMSLKGI</sequence>
<dbReference type="Proteomes" id="UP000085678">
    <property type="component" value="Unplaced"/>
</dbReference>
<evidence type="ECO:0000313" key="5">
    <source>
        <dbReference type="Proteomes" id="UP000085678"/>
    </source>
</evidence>
<dbReference type="InterPro" id="IPR036282">
    <property type="entry name" value="Glutathione-S-Trfase_C_sf"/>
</dbReference>
<evidence type="ECO:0000259" key="4">
    <source>
        <dbReference type="PROSITE" id="PS50405"/>
    </source>
</evidence>
<feature type="binding site" evidence="2">
    <location>
        <begin position="136"/>
        <end position="137"/>
    </location>
    <ligand>
        <name>glutathione</name>
        <dbReference type="ChEBI" id="CHEBI:57925"/>
    </ligand>
</feature>
<dbReference type="FunFam" id="3.40.30.10:FF:000058">
    <property type="entry name" value="Glutathione S-transferase, omega"/>
    <property type="match status" value="1"/>
</dbReference>
<dbReference type="InterPro" id="IPR004045">
    <property type="entry name" value="Glutathione_S-Trfase_N"/>
</dbReference>
<evidence type="ECO:0000256" key="3">
    <source>
        <dbReference type="PIRSR" id="PIRSR015753-3"/>
    </source>
</evidence>
<feature type="active site" description="Proton donor/acceptor" evidence="1">
    <location>
        <position position="187"/>
    </location>
</feature>
<evidence type="ECO:0000313" key="6">
    <source>
        <dbReference type="RefSeq" id="XP_013422015.1"/>
    </source>
</evidence>
<dbReference type="InterPro" id="IPR010987">
    <property type="entry name" value="Glutathione-S-Trfase_C-like"/>
</dbReference>
<name>A0A1S3KHA9_LINAN</name>
<accession>A0A1S3KHA9</accession>
<dbReference type="Pfam" id="PF13409">
    <property type="entry name" value="GST_N_2"/>
    <property type="match status" value="1"/>
</dbReference>